<comment type="caution">
    <text evidence="1">The sequence shown here is derived from an EMBL/GenBank/DDBJ whole genome shotgun (WGS) entry which is preliminary data.</text>
</comment>
<gene>
    <name evidence="1" type="ORF">H6G24_02900</name>
</gene>
<dbReference type="EMBL" id="JACJQH010000003">
    <property type="protein sequence ID" value="MBD2194445.1"/>
    <property type="molecule type" value="Genomic_DNA"/>
</dbReference>
<proteinExistence type="predicted"/>
<sequence length="105" mass="12564">MTKTKPIRRRHQGRIFPEFQIPLEELARREAEKNARGQKARIIFDRVCPQLIDEHYNWFILIEPNSGDYFIDRDEDVADKKAREKYPNSWLVTFRLNETGTCGRI</sequence>
<organism evidence="1 2">
    <name type="scientific">Calothrix parietina FACHB-288</name>
    <dbReference type="NCBI Taxonomy" id="2692896"/>
    <lineage>
        <taxon>Bacteria</taxon>
        <taxon>Bacillati</taxon>
        <taxon>Cyanobacteriota</taxon>
        <taxon>Cyanophyceae</taxon>
        <taxon>Nostocales</taxon>
        <taxon>Calotrichaceae</taxon>
        <taxon>Calothrix</taxon>
    </lineage>
</organism>
<dbReference type="Proteomes" id="UP000658514">
    <property type="component" value="Unassembled WGS sequence"/>
</dbReference>
<name>A0ABR8A4W9_9CYAN</name>
<dbReference type="RefSeq" id="WP_190538574.1">
    <property type="nucleotide sequence ID" value="NZ_CAWPNO010000062.1"/>
</dbReference>
<evidence type="ECO:0000313" key="1">
    <source>
        <dbReference type="EMBL" id="MBD2194445.1"/>
    </source>
</evidence>
<keyword evidence="2" id="KW-1185">Reference proteome</keyword>
<evidence type="ECO:0000313" key="2">
    <source>
        <dbReference type="Proteomes" id="UP000658514"/>
    </source>
</evidence>
<protein>
    <submittedName>
        <fullName evidence="1">Uncharacterized protein</fullName>
    </submittedName>
</protein>
<accession>A0ABR8A4W9</accession>
<reference evidence="1 2" key="1">
    <citation type="journal article" date="2020" name="ISME J.">
        <title>Comparative genomics reveals insights into cyanobacterial evolution and habitat adaptation.</title>
        <authorList>
            <person name="Chen M.Y."/>
            <person name="Teng W.K."/>
            <person name="Zhao L."/>
            <person name="Hu C.X."/>
            <person name="Zhou Y.K."/>
            <person name="Han B.P."/>
            <person name="Song L.R."/>
            <person name="Shu W.S."/>
        </authorList>
    </citation>
    <scope>NUCLEOTIDE SEQUENCE [LARGE SCALE GENOMIC DNA]</scope>
    <source>
        <strain evidence="1 2">FACHB-288</strain>
    </source>
</reference>